<sequence length="184" mass="21910">MDEKERSYRKIEIKHLQKLKDISVNDQNIFFNKNPKYEFFRDRLFCILLVQGAALHYVNGTNGIKDFDILLLYKQNLEEKDENGKLIKIPYRRLIAYDCGMPEFGRYPHDDINQYPNRRVDVLIREIGEDLTDNYDLITGIRKYFETGNTPSIKQWKNKDVVGIWPEEIQGDLVWNTKSHSDNY</sequence>
<evidence type="ECO:0000313" key="2">
    <source>
        <dbReference type="Proteomes" id="UP000000391"/>
    </source>
</evidence>
<dbReference type="KEGG" id="mev:Metev_0470"/>
<dbReference type="OrthoDB" id="376280at2157"/>
<keyword evidence="2" id="KW-1185">Reference proteome</keyword>
<organism evidence="1 2">
    <name type="scientific">Methanohalobium evestigatum (strain ATCC BAA-1072 / DSM 3721 / NBRC 107634 / OCM 161 / Z-7303)</name>
    <dbReference type="NCBI Taxonomy" id="644295"/>
    <lineage>
        <taxon>Archaea</taxon>
        <taxon>Methanobacteriati</taxon>
        <taxon>Methanobacteriota</taxon>
        <taxon>Stenosarchaea group</taxon>
        <taxon>Methanomicrobia</taxon>
        <taxon>Methanosarcinales</taxon>
        <taxon>Methanosarcinaceae</taxon>
        <taxon>Methanohalobium</taxon>
    </lineage>
</organism>
<name>D7E843_METEZ</name>
<protein>
    <submittedName>
        <fullName evidence="1">Uncharacterized protein</fullName>
    </submittedName>
</protein>
<reference evidence="1 2" key="1">
    <citation type="submission" date="2010-06" db="EMBL/GenBank/DDBJ databases">
        <title>Complete sequence chromosome of Methanohalobium evestigatum Z-7303.</title>
        <authorList>
            <consortium name="US DOE Joint Genome Institute"/>
            <person name="Lucas S."/>
            <person name="Copeland A."/>
            <person name="Lapidus A."/>
            <person name="Cheng J.-F."/>
            <person name="Bruce D."/>
            <person name="Goodwin L."/>
            <person name="Pitluck S."/>
            <person name="Saunders E."/>
            <person name="Detter J.C."/>
            <person name="Han C."/>
            <person name="Tapia R."/>
            <person name="Land M."/>
            <person name="Hauser L."/>
            <person name="Kyrpides N."/>
            <person name="Mikhailova N."/>
            <person name="Sieprawska-Lupa M."/>
            <person name="Whitman W.B."/>
            <person name="Anderson I."/>
            <person name="Woyke T."/>
        </authorList>
    </citation>
    <scope>NUCLEOTIDE SEQUENCE [LARGE SCALE GENOMIC DNA]</scope>
    <source>
        <strain evidence="2">ATCC BAA-1072 / DSM 3721 / NBRC 107634 / OCM 161 / Z-7303</strain>
    </source>
</reference>
<gene>
    <name evidence="1" type="ordered locus">Metev_0470</name>
</gene>
<proteinExistence type="predicted"/>
<dbReference type="Proteomes" id="UP000000391">
    <property type="component" value="Chromosome"/>
</dbReference>
<dbReference type="HOGENOM" id="CLU_132097_0_0_2"/>
<dbReference type="RefSeq" id="WP_013193953.1">
    <property type="nucleotide sequence ID" value="NC_014253.1"/>
</dbReference>
<dbReference type="GeneID" id="9346089"/>
<evidence type="ECO:0000313" key="1">
    <source>
        <dbReference type="EMBL" id="ADI73385.1"/>
    </source>
</evidence>
<dbReference type="STRING" id="644295.Metev_0470"/>
<dbReference type="EMBL" id="CP002069">
    <property type="protein sequence ID" value="ADI73385.1"/>
    <property type="molecule type" value="Genomic_DNA"/>
</dbReference>
<accession>D7E843</accession>
<dbReference type="AlphaFoldDB" id="D7E843"/>